<dbReference type="GO" id="GO:0000209">
    <property type="term" value="P:protein polyubiquitination"/>
    <property type="evidence" value="ECO:0007669"/>
    <property type="project" value="InterPro"/>
</dbReference>
<reference evidence="7" key="1">
    <citation type="submission" date="2020-05" db="EMBL/GenBank/DDBJ databases">
        <title>Phylogenomic resolution of chytrid fungi.</title>
        <authorList>
            <person name="Stajich J.E."/>
            <person name="Amses K."/>
            <person name="Simmons R."/>
            <person name="Seto K."/>
            <person name="Myers J."/>
            <person name="Bonds A."/>
            <person name="Quandt C.A."/>
            <person name="Barry K."/>
            <person name="Liu P."/>
            <person name="Grigoriev I."/>
            <person name="Longcore J.E."/>
            <person name="James T.Y."/>
        </authorList>
    </citation>
    <scope>NUCLEOTIDE SEQUENCE</scope>
    <source>
        <strain evidence="7">JEL0476</strain>
    </source>
</reference>
<protein>
    <recommendedName>
        <fullName evidence="2">HECT-type E3 ubiquitin transferase</fullName>
        <ecNumber evidence="2">2.3.2.26</ecNumber>
    </recommendedName>
</protein>
<dbReference type="PROSITE" id="PS50237">
    <property type="entry name" value="HECT"/>
    <property type="match status" value="1"/>
</dbReference>
<feature type="active site" description="Glycyl thioester intermediate" evidence="5">
    <location>
        <position position="764"/>
    </location>
</feature>
<evidence type="ECO:0000313" key="7">
    <source>
        <dbReference type="EMBL" id="KAJ3224373.1"/>
    </source>
</evidence>
<dbReference type="GO" id="GO:0006511">
    <property type="term" value="P:ubiquitin-dependent protein catabolic process"/>
    <property type="evidence" value="ECO:0007669"/>
    <property type="project" value="TreeGrafter"/>
</dbReference>
<evidence type="ECO:0000256" key="3">
    <source>
        <dbReference type="ARBA" id="ARBA00022679"/>
    </source>
</evidence>
<evidence type="ECO:0000259" key="6">
    <source>
        <dbReference type="PROSITE" id="PS50237"/>
    </source>
</evidence>
<organism evidence="7 8">
    <name type="scientific">Clydaea vesicula</name>
    <dbReference type="NCBI Taxonomy" id="447962"/>
    <lineage>
        <taxon>Eukaryota</taxon>
        <taxon>Fungi</taxon>
        <taxon>Fungi incertae sedis</taxon>
        <taxon>Chytridiomycota</taxon>
        <taxon>Chytridiomycota incertae sedis</taxon>
        <taxon>Chytridiomycetes</taxon>
        <taxon>Lobulomycetales</taxon>
        <taxon>Lobulomycetaceae</taxon>
        <taxon>Clydaea</taxon>
    </lineage>
</organism>
<dbReference type="InterPro" id="IPR035983">
    <property type="entry name" value="Hect_E3_ubiquitin_ligase"/>
</dbReference>
<dbReference type="FunFam" id="3.30.2160.10:FF:000002">
    <property type="entry name" value="Putative Ubiquitin-protein ligase E3C"/>
    <property type="match status" value="1"/>
</dbReference>
<evidence type="ECO:0000313" key="8">
    <source>
        <dbReference type="Proteomes" id="UP001211065"/>
    </source>
</evidence>
<dbReference type="Gene3D" id="3.30.2160.10">
    <property type="entry name" value="Hect, E3 ligase catalytic domain"/>
    <property type="match status" value="1"/>
</dbReference>
<comment type="caution">
    <text evidence="7">The sequence shown here is derived from an EMBL/GenBank/DDBJ whole genome shotgun (WGS) entry which is preliminary data.</text>
</comment>
<gene>
    <name evidence="7" type="primary">UBE3B</name>
    <name evidence="7" type="ORF">HK099_008545</name>
</gene>
<dbReference type="PANTHER" id="PTHR45700">
    <property type="entry name" value="UBIQUITIN-PROTEIN LIGASE E3C"/>
    <property type="match status" value="1"/>
</dbReference>
<dbReference type="PANTHER" id="PTHR45700:SF3">
    <property type="entry name" value="UBIQUITIN-PROTEIN LIGASE E3B"/>
    <property type="match status" value="1"/>
</dbReference>
<dbReference type="Proteomes" id="UP001211065">
    <property type="component" value="Unassembled WGS sequence"/>
</dbReference>
<sequence length="796" mass="92224">MVNKNNVNNLSFFNENLILHDLSKSSLHLKVTTFQIIHRYPLLLKKFIKILINRVNGVNEDGSLYLTGPEIRVLLLLLDQKQWTNQAISVTFFIDEDNCRIISTGIEKRLNAIWKMKLKYNGKNFTTPLNRESLFNLVLNQLAYLYENKTILMAFNPILHHKIKEEEGKLTSPIYNFLKKTDSGLMNLTLIFSNVAEVYLLFTKIFYQKKTMVLSNIAFIKDIILNSWNFLSEAGSNSNGIEILLQVKDLDREKLVPILELFCELGCLLYLTLDNDEMYVLETPLKKESLQKLCIFLNKFCFNYYWNNLGKTPPLFSAIEPMQRFLYLLCDKNQRQSFLPTPNENWLIIDEVKEKNFLKFIQEKEDSEQKIRSIKILSQLPQTIPFKTRVEIFRNFLTYDKETNSATTISGEIIIRRSQFLVDAFTALSRFSADKLKKTIKIKFISELGLPETGIDQHGLFKEFMSALCSEIFDPNLNLFSSTQGNIGTVIPSLTSSITAKVNGLNNLELFEFCGRMLGKALYEGIVIDIPFPLFVYSKILGRYCFFEDLPSLDEVLYKNLIFLKKYEGNCQDLSLTFSHEVDYFGEHVIKEIRVGGTDIIVNNDNRFEYLYLMSDFRLNKELKNEFDHLIKGFRSIINDRWLRIFSPSELMKLMAGEDTDFDVNELRVHTKYEGGYFDQHSTIRAFWKFLQKISSEDRKLFLKFVTSCSKPPVGGFRHLQPQFCIRYVSDGDENDGSVTIGGVIKSFVGLGKDYRRLPTASTCFNLLKLPAYRKNATLKEKLLYAIRSAKGFELS</sequence>
<feature type="domain" description="HECT" evidence="6">
    <location>
        <begin position="432"/>
        <end position="796"/>
    </location>
</feature>
<keyword evidence="7" id="KW-0436">Ligase</keyword>
<keyword evidence="8" id="KW-1185">Reference proteome</keyword>
<dbReference type="FunFam" id="3.30.2410.10:FF:000011">
    <property type="entry name" value="Putative Ubiquitin-protein ligase E3C"/>
    <property type="match status" value="1"/>
</dbReference>
<comment type="catalytic activity">
    <reaction evidence="1">
        <text>S-ubiquitinyl-[E2 ubiquitin-conjugating enzyme]-L-cysteine + [acceptor protein]-L-lysine = [E2 ubiquitin-conjugating enzyme]-L-cysteine + N(6)-ubiquitinyl-[acceptor protein]-L-lysine.</text>
        <dbReference type="EC" id="2.3.2.26"/>
    </reaction>
</comment>
<evidence type="ECO:0000256" key="5">
    <source>
        <dbReference type="PROSITE-ProRule" id="PRU00104"/>
    </source>
</evidence>
<dbReference type="AlphaFoldDB" id="A0AAD5Y2E3"/>
<dbReference type="EMBL" id="JADGJW010000095">
    <property type="protein sequence ID" value="KAJ3224373.1"/>
    <property type="molecule type" value="Genomic_DNA"/>
</dbReference>
<dbReference type="Gene3D" id="3.90.1750.10">
    <property type="entry name" value="Hect, E3 ligase catalytic domains"/>
    <property type="match status" value="1"/>
</dbReference>
<keyword evidence="4 5" id="KW-0833">Ubl conjugation pathway</keyword>
<dbReference type="EC" id="2.3.2.26" evidence="2"/>
<keyword evidence="3" id="KW-0808">Transferase</keyword>
<evidence type="ECO:0000256" key="2">
    <source>
        <dbReference type="ARBA" id="ARBA00012485"/>
    </source>
</evidence>
<proteinExistence type="predicted"/>
<name>A0AAD5Y2E3_9FUNG</name>
<dbReference type="GO" id="GO:0061630">
    <property type="term" value="F:ubiquitin protein ligase activity"/>
    <property type="evidence" value="ECO:0007669"/>
    <property type="project" value="UniProtKB-EC"/>
</dbReference>
<dbReference type="Pfam" id="PF00632">
    <property type="entry name" value="HECT"/>
    <property type="match status" value="1"/>
</dbReference>
<dbReference type="SMART" id="SM00119">
    <property type="entry name" value="HECTc"/>
    <property type="match status" value="1"/>
</dbReference>
<evidence type="ECO:0000256" key="4">
    <source>
        <dbReference type="ARBA" id="ARBA00022786"/>
    </source>
</evidence>
<evidence type="ECO:0000256" key="1">
    <source>
        <dbReference type="ARBA" id="ARBA00000885"/>
    </source>
</evidence>
<dbReference type="InterPro" id="IPR000569">
    <property type="entry name" value="HECT_dom"/>
</dbReference>
<accession>A0AAD5Y2E3</accession>
<dbReference type="Gene3D" id="3.30.2410.10">
    <property type="entry name" value="Hect, E3 ligase catalytic domain"/>
    <property type="match status" value="1"/>
</dbReference>
<dbReference type="InterPro" id="IPR044611">
    <property type="entry name" value="E3A/B/C-like"/>
</dbReference>
<dbReference type="CDD" id="cd00078">
    <property type="entry name" value="HECTc"/>
    <property type="match status" value="1"/>
</dbReference>
<dbReference type="GO" id="GO:0016874">
    <property type="term" value="F:ligase activity"/>
    <property type="evidence" value="ECO:0007669"/>
    <property type="project" value="UniProtKB-KW"/>
</dbReference>
<dbReference type="SUPFAM" id="SSF56204">
    <property type="entry name" value="Hect, E3 ligase catalytic domain"/>
    <property type="match status" value="1"/>
</dbReference>